<dbReference type="Proteomes" id="UP000252008">
    <property type="component" value="Unassembled WGS sequence"/>
</dbReference>
<sequence>MKINRMGRSSVAAVSAVCLVVPAVTFEVAPRAAEAVTEHVVPALASLVAPRDQFTVAPFPGSGISDLGGGPAPKVVVEPVPAVSVDGAPRPALEPYVLVQETGVEVVDPRSGHRVPAAALTPADFLNAMTAAGYLVLAVPSLFVTIPFQLLTGQRAAITLSLNKIIQAANAILKLVDKKIPEIPVPATQTAGLASGPAALDEVRDREPVDSGDEPDSGTDRAEASAPDGAAPASSGVTGRISGQPGASAESDDSDDAAAGTHNDDGADDAQDVPEGSDTAEDGDAAEPAPVTKDADDDTDGGDDDAGRTSGKPATDRESAKAGTSGSTGE</sequence>
<dbReference type="RefSeq" id="WP_083144568.1">
    <property type="nucleotide sequence ID" value="NZ_MVID01000016.1"/>
</dbReference>
<evidence type="ECO:0000313" key="4">
    <source>
        <dbReference type="Proteomes" id="UP000252008"/>
    </source>
</evidence>
<name>A0A375YS85_MYCPF</name>
<evidence type="ECO:0000256" key="2">
    <source>
        <dbReference type="SAM" id="SignalP"/>
    </source>
</evidence>
<feature type="signal peptide" evidence="2">
    <location>
        <begin position="1"/>
        <end position="23"/>
    </location>
</feature>
<dbReference type="STRING" id="39692.BST38_17240"/>
<keyword evidence="4" id="KW-1185">Reference proteome</keyword>
<organism evidence="3 4">
    <name type="scientific">Mycolicibacterium parafortuitum</name>
    <name type="common">Mycobacterium parafortuitum</name>
    <dbReference type="NCBI Taxonomy" id="39692"/>
    <lineage>
        <taxon>Bacteria</taxon>
        <taxon>Bacillati</taxon>
        <taxon>Actinomycetota</taxon>
        <taxon>Actinomycetes</taxon>
        <taxon>Mycobacteriales</taxon>
        <taxon>Mycobacteriaceae</taxon>
        <taxon>Mycolicibacterium</taxon>
    </lineage>
</organism>
<evidence type="ECO:0000313" key="3">
    <source>
        <dbReference type="EMBL" id="SRX83951.1"/>
    </source>
</evidence>
<dbReference type="EMBL" id="UEGS01000001">
    <property type="protein sequence ID" value="SRX83951.1"/>
    <property type="molecule type" value="Genomic_DNA"/>
</dbReference>
<feature type="compositionally biased region" description="Low complexity" evidence="1">
    <location>
        <begin position="224"/>
        <end position="236"/>
    </location>
</feature>
<protein>
    <submittedName>
        <fullName evidence="3">Uncharacterized protein</fullName>
    </submittedName>
</protein>
<feature type="chain" id="PRO_5038895569" evidence="2">
    <location>
        <begin position="24"/>
        <end position="330"/>
    </location>
</feature>
<reference evidence="3 4" key="1">
    <citation type="submission" date="2018-05" db="EMBL/GenBank/DDBJ databases">
        <authorList>
            <consortium name="IHU Genomes"/>
        </authorList>
    </citation>
    <scope>NUCLEOTIDE SEQUENCE [LARGE SCALE GENOMIC DNA]</scope>
    <source>
        <strain evidence="3 4">P7335</strain>
    </source>
</reference>
<gene>
    <name evidence="3" type="ORF">MPP7335_05736</name>
</gene>
<feature type="compositionally biased region" description="Acidic residues" evidence="1">
    <location>
        <begin position="295"/>
        <end position="304"/>
    </location>
</feature>
<accession>A0A375YS85</accession>
<dbReference type="AlphaFoldDB" id="A0A375YS85"/>
<evidence type="ECO:0000256" key="1">
    <source>
        <dbReference type="SAM" id="MobiDB-lite"/>
    </source>
</evidence>
<keyword evidence="2" id="KW-0732">Signal</keyword>
<feature type="region of interest" description="Disordered" evidence="1">
    <location>
        <begin position="189"/>
        <end position="330"/>
    </location>
</feature>
<proteinExistence type="predicted"/>